<gene>
    <name evidence="1" type="ordered locus">AXX17_At1g34180</name>
</gene>
<evidence type="ECO:0000313" key="2">
    <source>
        <dbReference type="Proteomes" id="UP000078284"/>
    </source>
</evidence>
<evidence type="ECO:0000313" key="1">
    <source>
        <dbReference type="EMBL" id="OAP15418.1"/>
    </source>
</evidence>
<dbReference type="AlphaFoldDB" id="A0A178WAP0"/>
<accession>A0A178WAP0</accession>
<sequence length="69" mass="7597">MQSTLCFCARANANDNGTSFPEKRYLPSKVFVSTRDQSLIFTPRKCTSVTSYKCNKAASFTGYGLNTNG</sequence>
<dbReference type="Proteomes" id="UP000078284">
    <property type="component" value="Chromosome 1"/>
</dbReference>
<reference evidence="2" key="1">
    <citation type="journal article" date="2016" name="Proc. Natl. Acad. Sci. U.S.A.">
        <title>Chromosome-level assembly of Arabidopsis thaliana Ler reveals the extent of translocation and inversion polymorphisms.</title>
        <authorList>
            <person name="Zapata L."/>
            <person name="Ding J."/>
            <person name="Willing E.M."/>
            <person name="Hartwig B."/>
            <person name="Bezdan D."/>
            <person name="Jiao W.B."/>
            <person name="Patel V."/>
            <person name="Velikkakam James G."/>
            <person name="Koornneef M."/>
            <person name="Ossowski S."/>
            <person name="Schneeberger K."/>
        </authorList>
    </citation>
    <scope>NUCLEOTIDE SEQUENCE [LARGE SCALE GENOMIC DNA]</scope>
    <source>
        <strain evidence="2">cv. Landsberg erecta</strain>
    </source>
</reference>
<protein>
    <submittedName>
        <fullName evidence="1">Uncharacterized protein</fullName>
    </submittedName>
</protein>
<dbReference type="EMBL" id="LUHQ01000001">
    <property type="protein sequence ID" value="OAP15418.1"/>
    <property type="molecule type" value="Genomic_DNA"/>
</dbReference>
<organism evidence="1 2">
    <name type="scientific">Arabidopsis thaliana</name>
    <name type="common">Mouse-ear cress</name>
    <dbReference type="NCBI Taxonomy" id="3702"/>
    <lineage>
        <taxon>Eukaryota</taxon>
        <taxon>Viridiplantae</taxon>
        <taxon>Streptophyta</taxon>
        <taxon>Embryophyta</taxon>
        <taxon>Tracheophyta</taxon>
        <taxon>Spermatophyta</taxon>
        <taxon>Magnoliopsida</taxon>
        <taxon>eudicotyledons</taxon>
        <taxon>Gunneridae</taxon>
        <taxon>Pentapetalae</taxon>
        <taxon>rosids</taxon>
        <taxon>malvids</taxon>
        <taxon>Brassicales</taxon>
        <taxon>Brassicaceae</taxon>
        <taxon>Camelineae</taxon>
        <taxon>Arabidopsis</taxon>
    </lineage>
</organism>
<comment type="caution">
    <text evidence="1">The sequence shown here is derived from an EMBL/GenBank/DDBJ whole genome shotgun (WGS) entry which is preliminary data.</text>
</comment>
<proteinExistence type="predicted"/>
<name>A0A178WAP0_ARATH</name>